<dbReference type="InterPro" id="IPR051781">
    <property type="entry name" value="Metallo-dep_Hydrolase"/>
</dbReference>
<dbReference type="PANTHER" id="PTHR43135:SF3">
    <property type="entry name" value="ALPHA-D-RIBOSE 1-METHYLPHOSPHONATE 5-TRIPHOSPHATE DIPHOSPHATASE"/>
    <property type="match status" value="1"/>
</dbReference>
<dbReference type="InterPro" id="IPR006680">
    <property type="entry name" value="Amidohydro-rel"/>
</dbReference>
<dbReference type="Pfam" id="PF01979">
    <property type="entry name" value="Amidohydro_1"/>
    <property type="match status" value="1"/>
</dbReference>
<evidence type="ECO:0000256" key="2">
    <source>
        <dbReference type="SAM" id="SignalP"/>
    </source>
</evidence>
<feature type="signal peptide" evidence="2">
    <location>
        <begin position="1"/>
        <end position="26"/>
    </location>
</feature>
<dbReference type="RefSeq" id="WP_091986915.1">
    <property type="nucleotide sequence ID" value="NZ_FOLO01000030.1"/>
</dbReference>
<evidence type="ECO:0000313" key="4">
    <source>
        <dbReference type="EMBL" id="SFD06557.1"/>
    </source>
</evidence>
<name>A0A1I1P9P1_9GAMM</name>
<organism evidence="4 5">
    <name type="scientific">Pseudoalteromonas denitrificans DSM 6059</name>
    <dbReference type="NCBI Taxonomy" id="1123010"/>
    <lineage>
        <taxon>Bacteria</taxon>
        <taxon>Pseudomonadati</taxon>
        <taxon>Pseudomonadota</taxon>
        <taxon>Gammaproteobacteria</taxon>
        <taxon>Alteromonadales</taxon>
        <taxon>Pseudoalteromonadaceae</taxon>
        <taxon>Pseudoalteromonas</taxon>
    </lineage>
</organism>
<dbReference type="STRING" id="1123010.SAMN02745724_03370"/>
<sequence length="422" mass="45066">MKKLNHSVFKKSLLAFALTACSSVWATSTAITNATVYTATEQGILKNATVVFENGKITAINPTSMNVDTTIDAKGQILTPGFIGSMNQLGLVEVGAVARSRDAGFKKANITFDPSLAFNPKSSLVSYARKGGITRDVIVPSGGDSIFAGLASVVDLSGEFDSVQTSKMAVLVNLGSESKGSRAHTLSQLIDKLEKQQKKLAKAKKANSEKKSKKDKKDPTKEALILTALLTGEKPLIIRASRAQELLQLIKLKEQFSLNLIIADAGDAIAVKEQLAQANVPVIISAMDNLPSSFDSLNASLQNAGILEKAGVKVGLSIFGDGTHNLYQLRFDAGNAISHGMSQFGALKAVSANIADMFGINAGKIAVGKAADLSLWSADPFELSSKVQTLWIGGEQYSTESRQDKLRERYMKQSHLPKAYSK</sequence>
<dbReference type="OrthoDB" id="9802793at2"/>
<protein>
    <submittedName>
        <fullName evidence="4">Imidazolonepropionase</fullName>
    </submittedName>
</protein>
<dbReference type="Gene3D" id="2.30.40.10">
    <property type="entry name" value="Urease, subunit C, domain 1"/>
    <property type="match status" value="1"/>
</dbReference>
<feature type="chain" id="PRO_5011475383" evidence="2">
    <location>
        <begin position="27"/>
        <end position="422"/>
    </location>
</feature>
<dbReference type="SUPFAM" id="SSF51338">
    <property type="entry name" value="Composite domain of metallo-dependent hydrolases"/>
    <property type="match status" value="1"/>
</dbReference>
<proteinExistence type="predicted"/>
<keyword evidence="1" id="KW-0175">Coiled coil</keyword>
<accession>A0A1I1P9P1</accession>
<feature type="domain" description="Amidohydrolase-related" evidence="3">
    <location>
        <begin position="255"/>
        <end position="395"/>
    </location>
</feature>
<keyword evidence="2" id="KW-0732">Signal</keyword>
<evidence type="ECO:0000313" key="5">
    <source>
        <dbReference type="Proteomes" id="UP000198862"/>
    </source>
</evidence>
<dbReference type="EMBL" id="FOLO01000030">
    <property type="protein sequence ID" value="SFD06557.1"/>
    <property type="molecule type" value="Genomic_DNA"/>
</dbReference>
<dbReference type="InterPro" id="IPR011059">
    <property type="entry name" value="Metal-dep_hydrolase_composite"/>
</dbReference>
<reference evidence="4 5" key="1">
    <citation type="submission" date="2016-10" db="EMBL/GenBank/DDBJ databases">
        <authorList>
            <person name="de Groot N.N."/>
        </authorList>
    </citation>
    <scope>NUCLEOTIDE SEQUENCE [LARGE SCALE GENOMIC DNA]</scope>
    <source>
        <strain evidence="4 5">DSM 6059</strain>
    </source>
</reference>
<keyword evidence="5" id="KW-1185">Reference proteome</keyword>
<dbReference type="PANTHER" id="PTHR43135">
    <property type="entry name" value="ALPHA-D-RIBOSE 1-METHYLPHOSPHONATE 5-TRIPHOSPHATE DIPHOSPHATASE"/>
    <property type="match status" value="1"/>
</dbReference>
<dbReference type="GO" id="GO:0016810">
    <property type="term" value="F:hydrolase activity, acting on carbon-nitrogen (but not peptide) bonds"/>
    <property type="evidence" value="ECO:0007669"/>
    <property type="project" value="InterPro"/>
</dbReference>
<evidence type="ECO:0000259" key="3">
    <source>
        <dbReference type="Pfam" id="PF01979"/>
    </source>
</evidence>
<dbReference type="AlphaFoldDB" id="A0A1I1P9P1"/>
<evidence type="ECO:0000256" key="1">
    <source>
        <dbReference type="SAM" id="Coils"/>
    </source>
</evidence>
<dbReference type="Proteomes" id="UP000198862">
    <property type="component" value="Unassembled WGS sequence"/>
</dbReference>
<dbReference type="Gene3D" id="3.20.20.140">
    <property type="entry name" value="Metal-dependent hydrolases"/>
    <property type="match status" value="1"/>
</dbReference>
<feature type="coiled-coil region" evidence="1">
    <location>
        <begin position="183"/>
        <end position="213"/>
    </location>
</feature>
<gene>
    <name evidence="4" type="ORF">SAMN02745724_03370</name>
</gene>